<comment type="caution">
    <text evidence="5">The sequence shown here is derived from an EMBL/GenBank/DDBJ whole genome shotgun (WGS) entry which is preliminary data.</text>
</comment>
<dbReference type="PROSITE" id="PS50987">
    <property type="entry name" value="HTH_ARSR_2"/>
    <property type="match status" value="1"/>
</dbReference>
<evidence type="ECO:0000256" key="1">
    <source>
        <dbReference type="ARBA" id="ARBA00023015"/>
    </source>
</evidence>
<dbReference type="NCBIfam" id="NF033788">
    <property type="entry name" value="HTH_metalloreg"/>
    <property type="match status" value="1"/>
</dbReference>
<proteinExistence type="predicted"/>
<dbReference type="RefSeq" id="WP_168109700.1">
    <property type="nucleotide sequence ID" value="NZ_VTOX01000011.1"/>
</dbReference>
<dbReference type="SUPFAM" id="SSF46785">
    <property type="entry name" value="Winged helix' DNA-binding domain"/>
    <property type="match status" value="1"/>
</dbReference>
<dbReference type="SMART" id="SM00418">
    <property type="entry name" value="HTH_ARSR"/>
    <property type="match status" value="1"/>
</dbReference>
<evidence type="ECO:0000259" key="4">
    <source>
        <dbReference type="PROSITE" id="PS50987"/>
    </source>
</evidence>
<reference evidence="5 6" key="1">
    <citation type="journal article" date="2020" name="Nature">
        <title>Bacterial chemolithoautotrophy via manganese oxidation.</title>
        <authorList>
            <person name="Yu H."/>
            <person name="Leadbetter J.R."/>
        </authorList>
    </citation>
    <scope>NUCLEOTIDE SEQUENCE [LARGE SCALE GENOMIC DNA]</scope>
    <source>
        <strain evidence="5 6">RBP-1</strain>
    </source>
</reference>
<dbReference type="Pfam" id="PF12840">
    <property type="entry name" value="HTH_20"/>
    <property type="match status" value="1"/>
</dbReference>
<dbReference type="GO" id="GO:0003700">
    <property type="term" value="F:DNA-binding transcription factor activity"/>
    <property type="evidence" value="ECO:0007669"/>
    <property type="project" value="InterPro"/>
</dbReference>
<dbReference type="InterPro" id="IPR001845">
    <property type="entry name" value="HTH_ArsR_DNA-bd_dom"/>
</dbReference>
<dbReference type="InterPro" id="IPR051011">
    <property type="entry name" value="Metal_resp_trans_reg"/>
</dbReference>
<keyword evidence="6" id="KW-1185">Reference proteome</keyword>
<dbReference type="PANTHER" id="PTHR43132:SF2">
    <property type="entry name" value="ARSENICAL RESISTANCE OPERON REPRESSOR ARSR-RELATED"/>
    <property type="match status" value="1"/>
</dbReference>
<dbReference type="EMBL" id="VTOX01000011">
    <property type="protein sequence ID" value="NKE68571.1"/>
    <property type="molecule type" value="Genomic_DNA"/>
</dbReference>
<dbReference type="Proteomes" id="UP000521868">
    <property type="component" value="Unassembled WGS sequence"/>
</dbReference>
<dbReference type="PRINTS" id="PR00778">
    <property type="entry name" value="HTHARSR"/>
</dbReference>
<evidence type="ECO:0000256" key="2">
    <source>
        <dbReference type="ARBA" id="ARBA00023125"/>
    </source>
</evidence>
<organism evidence="5 6">
    <name type="scientific">Ramlibacter lithotrophicus</name>
    <dbReference type="NCBI Taxonomy" id="2606681"/>
    <lineage>
        <taxon>Bacteria</taxon>
        <taxon>Pseudomonadati</taxon>
        <taxon>Pseudomonadota</taxon>
        <taxon>Betaproteobacteria</taxon>
        <taxon>Burkholderiales</taxon>
        <taxon>Comamonadaceae</taxon>
        <taxon>Ramlibacter</taxon>
    </lineage>
</organism>
<dbReference type="Gene3D" id="1.10.10.10">
    <property type="entry name" value="Winged helix-like DNA-binding domain superfamily/Winged helix DNA-binding domain"/>
    <property type="match status" value="1"/>
</dbReference>
<dbReference type="GO" id="GO:0003677">
    <property type="term" value="F:DNA binding"/>
    <property type="evidence" value="ECO:0007669"/>
    <property type="project" value="UniProtKB-KW"/>
</dbReference>
<protein>
    <submittedName>
        <fullName evidence="5">Helix-turn-helix transcriptional regulator</fullName>
    </submittedName>
</protein>
<dbReference type="AlphaFoldDB" id="A0A7X6I8Q6"/>
<keyword evidence="1" id="KW-0805">Transcription regulation</keyword>
<dbReference type="PANTHER" id="PTHR43132">
    <property type="entry name" value="ARSENICAL RESISTANCE OPERON REPRESSOR ARSR-RELATED"/>
    <property type="match status" value="1"/>
</dbReference>
<evidence type="ECO:0000313" key="5">
    <source>
        <dbReference type="EMBL" id="NKE68571.1"/>
    </source>
</evidence>
<dbReference type="InterPro" id="IPR036390">
    <property type="entry name" value="WH_DNA-bd_sf"/>
</dbReference>
<keyword evidence="2" id="KW-0238">DNA-binding</keyword>
<evidence type="ECO:0000256" key="3">
    <source>
        <dbReference type="ARBA" id="ARBA00023163"/>
    </source>
</evidence>
<sequence>MDESIAVESLAALAQVMRLRVFRALIGAAPEGMTPGALAAALDVPASTLSFHLRELLHAGLVSQEREGRNLIYRPSLAQMNELLGYLTAHCCEAGGGTCELPAAKRTARPKKVAA</sequence>
<name>A0A7X6I8Q6_9BURK</name>
<dbReference type="InterPro" id="IPR036388">
    <property type="entry name" value="WH-like_DNA-bd_sf"/>
</dbReference>
<dbReference type="InterPro" id="IPR011991">
    <property type="entry name" value="ArsR-like_HTH"/>
</dbReference>
<dbReference type="CDD" id="cd00090">
    <property type="entry name" value="HTH_ARSR"/>
    <property type="match status" value="1"/>
</dbReference>
<evidence type="ECO:0000313" key="6">
    <source>
        <dbReference type="Proteomes" id="UP000521868"/>
    </source>
</evidence>
<keyword evidence="3" id="KW-0804">Transcription</keyword>
<feature type="domain" description="HTH arsR-type" evidence="4">
    <location>
        <begin position="1"/>
        <end position="95"/>
    </location>
</feature>
<accession>A0A7X6I8Q6</accession>
<gene>
    <name evidence="5" type="ORF">RAMLITH_22380</name>
</gene>